<reference evidence="2 3" key="1">
    <citation type="submission" date="2014-11" db="EMBL/GenBank/DDBJ databases">
        <title>Genome sequence of Flavihumibacter solisilvae 3-3.</title>
        <authorList>
            <person name="Zhou G."/>
            <person name="Li M."/>
            <person name="Wang G."/>
        </authorList>
    </citation>
    <scope>NUCLEOTIDE SEQUENCE [LARGE SCALE GENOMIC DNA]</scope>
    <source>
        <strain evidence="2 3">3-3</strain>
    </source>
</reference>
<dbReference type="PANTHER" id="PTHR36842">
    <property type="entry name" value="PROTEIN TOLB HOMOLOG"/>
    <property type="match status" value="1"/>
</dbReference>
<dbReference type="Proteomes" id="UP000031408">
    <property type="component" value="Unassembled WGS sequence"/>
</dbReference>
<dbReference type="Pfam" id="PF07676">
    <property type="entry name" value="PD40"/>
    <property type="match status" value="5"/>
</dbReference>
<dbReference type="AlphaFoldDB" id="A0A0C1LDQ9"/>
<comment type="caution">
    <text evidence="2">The sequence shown here is derived from an EMBL/GenBank/DDBJ whole genome shotgun (WGS) entry which is preliminary data.</text>
</comment>
<organism evidence="2 3">
    <name type="scientific">Flavihumibacter solisilvae</name>
    <dbReference type="NCBI Taxonomy" id="1349421"/>
    <lineage>
        <taxon>Bacteria</taxon>
        <taxon>Pseudomonadati</taxon>
        <taxon>Bacteroidota</taxon>
        <taxon>Chitinophagia</taxon>
        <taxon>Chitinophagales</taxon>
        <taxon>Chitinophagaceae</taxon>
        <taxon>Flavihumibacter</taxon>
    </lineage>
</organism>
<evidence type="ECO:0000313" key="2">
    <source>
        <dbReference type="EMBL" id="KIC93588.1"/>
    </source>
</evidence>
<dbReference type="STRING" id="1349421.OI18_16570"/>
<dbReference type="InterPro" id="IPR011042">
    <property type="entry name" value="6-blade_b-propeller_TolB-like"/>
</dbReference>
<gene>
    <name evidence="2" type="ORF">OI18_16570</name>
</gene>
<name>A0A0C1LDQ9_9BACT</name>
<keyword evidence="3" id="KW-1185">Reference proteome</keyword>
<dbReference type="SUPFAM" id="SSF82171">
    <property type="entry name" value="DPP6 N-terminal domain-like"/>
    <property type="match status" value="1"/>
</dbReference>
<comment type="similarity">
    <text evidence="1">Belongs to the TolB family.</text>
</comment>
<evidence type="ECO:0008006" key="4">
    <source>
        <dbReference type="Google" id="ProtNLM"/>
    </source>
</evidence>
<dbReference type="Gene3D" id="2.120.10.30">
    <property type="entry name" value="TolB, C-terminal domain"/>
    <property type="match status" value="2"/>
</dbReference>
<dbReference type="InterPro" id="IPR011659">
    <property type="entry name" value="WD40"/>
</dbReference>
<evidence type="ECO:0000313" key="3">
    <source>
        <dbReference type="Proteomes" id="UP000031408"/>
    </source>
</evidence>
<dbReference type="EMBL" id="JSVC01000019">
    <property type="protein sequence ID" value="KIC93588.1"/>
    <property type="molecule type" value="Genomic_DNA"/>
</dbReference>
<accession>A0A0C1LDQ9</accession>
<proteinExistence type="inferred from homology"/>
<evidence type="ECO:0000256" key="1">
    <source>
        <dbReference type="ARBA" id="ARBA00009820"/>
    </source>
</evidence>
<protein>
    <recommendedName>
        <fullName evidence="4">TolB protein</fullName>
    </recommendedName>
</protein>
<dbReference type="PANTHER" id="PTHR36842:SF1">
    <property type="entry name" value="PROTEIN TOLB"/>
    <property type="match status" value="1"/>
</dbReference>
<sequence length="369" mass="41532">MGIGSFLLMGTMANQKQPATVIPGSGHFSKASADTVQYPEETSFRNLRQLTFGGDNAEAYFSYDSKYLVFQKTNPKEGINCDQIFIGKIPENKDQQFSPKMVSTGKGRTTCPYFLPDGKHIIYASTHLSGNECPPVPDRSKYGNRYIWPLYPAYDIFMADTNGVIVKQLTRSKGYDAEATLSPDGKKMIYTSDKDGDLELYIMDLKTGKEKRITHTVGYDGGAWFSRDGKRIIWRASRPTTEEEVREYKDLLAEHLVAPTRMEVFTANADGSGIKQVTNLGQANWAPVFMPDNKSILFASNHEYKRGFPFNLYQMNDDGSNMTKISRDKGFDAFAMFSYDGKKIVFCSNRNNGGTRDTNIFVGEWKAEE</sequence>